<dbReference type="InParanoid" id="A0A507B608"/>
<evidence type="ECO:0000256" key="3">
    <source>
        <dbReference type="SAM" id="Phobius"/>
    </source>
</evidence>
<dbReference type="GeneID" id="41967995"/>
<keyword evidence="3" id="KW-1133">Transmembrane helix</keyword>
<keyword evidence="6" id="KW-1185">Reference proteome</keyword>
<feature type="region of interest" description="Disordered" evidence="2">
    <location>
        <begin position="105"/>
        <end position="148"/>
    </location>
</feature>
<dbReference type="OrthoDB" id="21254at2759"/>
<dbReference type="InterPro" id="IPR003511">
    <property type="entry name" value="HORMA_dom"/>
</dbReference>
<feature type="region of interest" description="Disordered" evidence="2">
    <location>
        <begin position="194"/>
        <end position="235"/>
    </location>
</feature>
<dbReference type="PROSITE" id="PS50815">
    <property type="entry name" value="HORMA"/>
    <property type="match status" value="1"/>
</dbReference>
<feature type="region of interest" description="Disordered" evidence="2">
    <location>
        <begin position="1"/>
        <end position="21"/>
    </location>
</feature>
<name>A0A507B608_9PEZI</name>
<dbReference type="EMBL" id="SKBQ01000002">
    <property type="protein sequence ID" value="TPX14154.1"/>
    <property type="molecule type" value="Genomic_DNA"/>
</dbReference>
<protein>
    <recommendedName>
        <fullName evidence="4">HORMA domain-containing protein</fullName>
    </recommendedName>
</protein>
<feature type="compositionally biased region" description="Pro residues" evidence="2">
    <location>
        <begin position="107"/>
        <end position="116"/>
    </location>
</feature>
<dbReference type="Gene3D" id="3.30.900.10">
    <property type="entry name" value="HORMA domain"/>
    <property type="match status" value="1"/>
</dbReference>
<keyword evidence="3" id="KW-0472">Membrane</keyword>
<comment type="caution">
    <text evidence="5">The sequence shown here is derived from an EMBL/GenBank/DDBJ whole genome shotgun (WGS) entry which is preliminary data.</text>
</comment>
<comment type="similarity">
    <text evidence="1">Belongs to the MAD2 family.</text>
</comment>
<gene>
    <name evidence="5" type="ORF">E0L32_000548</name>
</gene>
<dbReference type="RefSeq" id="XP_030995865.1">
    <property type="nucleotide sequence ID" value="XM_031140014.1"/>
</dbReference>
<evidence type="ECO:0000313" key="5">
    <source>
        <dbReference type="EMBL" id="TPX14154.1"/>
    </source>
</evidence>
<evidence type="ECO:0000256" key="2">
    <source>
        <dbReference type="SAM" id="MobiDB-lite"/>
    </source>
</evidence>
<dbReference type="InterPro" id="IPR036570">
    <property type="entry name" value="HORMA_dom_sf"/>
</dbReference>
<dbReference type="Proteomes" id="UP000319257">
    <property type="component" value="Unassembled WGS sequence"/>
</dbReference>
<dbReference type="SUPFAM" id="SSF56019">
    <property type="entry name" value="The spindle assembly checkpoint protein mad2"/>
    <property type="match status" value="1"/>
</dbReference>
<evidence type="ECO:0000313" key="6">
    <source>
        <dbReference type="Proteomes" id="UP000319257"/>
    </source>
</evidence>
<feature type="domain" description="HORMA" evidence="4">
    <location>
        <begin position="30"/>
        <end position="311"/>
    </location>
</feature>
<evidence type="ECO:0000256" key="1">
    <source>
        <dbReference type="ARBA" id="ARBA00010348"/>
    </source>
</evidence>
<accession>A0A507B608</accession>
<dbReference type="Pfam" id="PF02301">
    <property type="entry name" value="HORMA"/>
    <property type="match status" value="1"/>
</dbReference>
<feature type="compositionally biased region" description="Acidic residues" evidence="2">
    <location>
        <begin position="203"/>
        <end position="235"/>
    </location>
</feature>
<dbReference type="InterPro" id="IPR045091">
    <property type="entry name" value="Mad2-like"/>
</dbReference>
<organism evidence="5 6">
    <name type="scientific">Thyridium curvatum</name>
    <dbReference type="NCBI Taxonomy" id="1093900"/>
    <lineage>
        <taxon>Eukaryota</taxon>
        <taxon>Fungi</taxon>
        <taxon>Dikarya</taxon>
        <taxon>Ascomycota</taxon>
        <taxon>Pezizomycotina</taxon>
        <taxon>Sordariomycetes</taxon>
        <taxon>Sordariomycetidae</taxon>
        <taxon>Thyridiales</taxon>
        <taxon>Thyridiaceae</taxon>
        <taxon>Thyridium</taxon>
    </lineage>
</organism>
<reference evidence="5 6" key="1">
    <citation type="submission" date="2019-06" db="EMBL/GenBank/DDBJ databases">
        <title>Draft genome sequence of the filamentous fungus Phialemoniopsis curvata isolated from diesel fuel.</title>
        <authorList>
            <person name="Varaljay V.A."/>
            <person name="Lyon W.J."/>
            <person name="Crouch A.L."/>
            <person name="Drake C.E."/>
            <person name="Hollomon J.M."/>
            <person name="Nadeau L.J."/>
            <person name="Nunn H.S."/>
            <person name="Stevenson B.S."/>
            <person name="Bojanowski C.L."/>
            <person name="Crookes-Goodson W.J."/>
        </authorList>
    </citation>
    <scope>NUCLEOTIDE SEQUENCE [LARGE SCALE GENOMIC DNA]</scope>
    <source>
        <strain evidence="5 6">D216</strain>
    </source>
</reference>
<dbReference type="STRING" id="1093900.A0A507B608"/>
<feature type="transmembrane region" description="Helical" evidence="3">
    <location>
        <begin position="27"/>
        <end position="50"/>
    </location>
</feature>
<evidence type="ECO:0000259" key="4">
    <source>
        <dbReference type="PROSITE" id="PS50815"/>
    </source>
</evidence>
<feature type="compositionally biased region" description="Low complexity" evidence="2">
    <location>
        <begin position="7"/>
        <end position="21"/>
    </location>
</feature>
<keyword evidence="3" id="KW-0812">Transmembrane</keyword>
<dbReference type="AlphaFoldDB" id="A0A507B608"/>
<dbReference type="PANTHER" id="PTHR11842">
    <property type="entry name" value="MITOTIC SPINDLE ASSEMBLY CHECKPOINT PROTEIN MAD2"/>
    <property type="match status" value="1"/>
</dbReference>
<sequence length="311" mass="32793">MPPPDPSSTSTGASSSSSSSSPSLPLLAAHALLTTFNSFLTASIHTILYYRNVYPKRTFLSARAYSLPVHQNRHPKVCAWVRDAVDAVAAQLSSGTVSRVVVVIHAPRPPPPPPTPKKAAGGGGAKSKSPSNGGRSTGSGATSSKTATLSAAVPPGAVLERWVFDVSSFPAWPGGAEAMRGFEGDKRIAEDEELVGEGGEGGEGGEVEVEVEVEDEDEVEVEDEDEDEDDSDDDEDRAALIDDAVNWADVEEQLRGALRRLSHTGEKMGPLPDGCTFTVAVELRDEAKAPIGVMINLAKITLVLLKHANIF</sequence>
<proteinExistence type="inferred from homology"/>
<feature type="compositionally biased region" description="Low complexity" evidence="2">
    <location>
        <begin position="126"/>
        <end position="148"/>
    </location>
</feature>
<dbReference type="GO" id="GO:0016035">
    <property type="term" value="C:zeta DNA polymerase complex"/>
    <property type="evidence" value="ECO:0007669"/>
    <property type="project" value="TreeGrafter"/>
</dbReference>
<dbReference type="PANTHER" id="PTHR11842:SF10">
    <property type="entry name" value="MITOTIC SPINDLE ASSEMBLY CHECKPOINT PROTEIN MAD2B"/>
    <property type="match status" value="1"/>
</dbReference>